<dbReference type="RefSeq" id="WP_083724199.1">
    <property type="nucleotide sequence ID" value="NZ_FOUD01000010.1"/>
</dbReference>
<keyword evidence="2" id="KW-1185">Reference proteome</keyword>
<comment type="caution">
    <text evidence="1">The sequence shown here is derived from an EMBL/GenBank/DDBJ whole genome shotgun (WGS) entry which is preliminary data.</text>
</comment>
<reference evidence="1 2" key="1">
    <citation type="submission" date="2017-01" db="EMBL/GenBank/DDBJ databases">
        <title>Draft genome sequence of Pseudomonas pachastrellae type strain CCUG 46540T from a deep sea.</title>
        <authorList>
            <person name="Gomila M."/>
            <person name="Mulet M."/>
            <person name="Lalucat J."/>
            <person name="Garcia-Valdes E."/>
        </authorList>
    </citation>
    <scope>NUCLEOTIDE SEQUENCE [LARGE SCALE GENOMIC DNA]</scope>
    <source>
        <strain evidence="1 2">CCUG 46540</strain>
    </source>
</reference>
<sequence>MPPRFHNPLVRDLAWVAASPALLDRQLLPMRDPLQDSIWRQDPDQLWHELNALDEAPHRLAELFSDSPDRRLGSHYERLWHALLTLAPDTRILAHNIALRRGAHTLGEIDLVMQAADGAIVHLELAVKFYLGRADLHNPQQHCSDPQHWWGIDTRDTLAHKLARLTQHQLPLSQRLPELATAHRALPLPEVAAAWLQGGLFTPLDQPMPLPAGGLAPPKPLHWCPVHALKTLPAHSRWLQLPHKEWLMPPPADTSETLSPSAMRALCLRLGRYRARMFCAAEDDSLSAERLLCVDDAWPA</sequence>
<dbReference type="Pfam" id="PF08907">
    <property type="entry name" value="DUF1853"/>
    <property type="match status" value="1"/>
</dbReference>
<evidence type="ECO:0000313" key="2">
    <source>
        <dbReference type="Proteomes" id="UP000242847"/>
    </source>
</evidence>
<evidence type="ECO:0008006" key="3">
    <source>
        <dbReference type="Google" id="ProtNLM"/>
    </source>
</evidence>
<name>A0A1S8DLI3_9GAMM</name>
<organism evidence="1 2">
    <name type="scientific">Halopseudomonas pachastrellae</name>
    <dbReference type="NCBI Taxonomy" id="254161"/>
    <lineage>
        <taxon>Bacteria</taxon>
        <taxon>Pseudomonadati</taxon>
        <taxon>Pseudomonadota</taxon>
        <taxon>Gammaproteobacteria</taxon>
        <taxon>Pseudomonadales</taxon>
        <taxon>Pseudomonadaceae</taxon>
        <taxon>Halopseudomonas</taxon>
    </lineage>
</organism>
<accession>A0A1S8DLI3</accession>
<dbReference type="STRING" id="254161.SAMN05216256_11063"/>
<dbReference type="AlphaFoldDB" id="A0A1S8DLI3"/>
<dbReference type="OrthoDB" id="378654at2"/>
<dbReference type="InterPro" id="IPR015003">
    <property type="entry name" value="DUF1853"/>
</dbReference>
<dbReference type="EMBL" id="MUBC01000003">
    <property type="protein sequence ID" value="ONM45490.1"/>
    <property type="molecule type" value="Genomic_DNA"/>
</dbReference>
<gene>
    <name evidence="1" type="ORF">BXT89_02105</name>
</gene>
<evidence type="ECO:0000313" key="1">
    <source>
        <dbReference type="EMBL" id="ONM45490.1"/>
    </source>
</evidence>
<proteinExistence type="predicted"/>
<dbReference type="Proteomes" id="UP000242847">
    <property type="component" value="Unassembled WGS sequence"/>
</dbReference>
<protein>
    <recommendedName>
        <fullName evidence="3">DUF1853 family protein</fullName>
    </recommendedName>
</protein>